<dbReference type="Pfam" id="PF13401">
    <property type="entry name" value="AAA_22"/>
    <property type="match status" value="1"/>
</dbReference>
<feature type="coiled-coil region" evidence="5">
    <location>
        <begin position="845"/>
        <end position="872"/>
    </location>
</feature>
<sequence length="993" mass="106876">MHIGVLGPLRVVVDGRNVPVGGVRLRALLVTLALNAGETVTSRALIDALWPDDMPDHPNSALHSLISRLRRTLRPYDVLGSEPAGYRLRLPADAVDAVRFERLTTEGRRALRDGARGLAADRLSEALRLWRGEPLAEVAELACGTAASVRLRERWLDATEDLFEAQLDDAGVDRSATIAELERLIAAHPLRERLRLLLLTALEADGRQVEALAAYQDYRTVAAEELGVEPGAELRGLHLRILRDGAGSESTRSARSNLRAPLTSYVGRESEQRHLRERFGASRLVTLVGPGGVGKTRLATTFAADLPDAVCLVELAPVHSPEDVPHAVASALGLRSPGDVLSRVAETLSARDTLLVLDGCEHLAEAVARLAEELLGRCPALRVLATGRESLGITAEALCPVPPLEPGPAVQLFVDRARAVRPDFARTEAVARICERLDGLPLAIELAAARLRSMPIETLTEALDDRFRLLSGGSRTAPPRHRTLRSVVAWSWELLSESERVAAELTAVFQSGCTVDSAERVGVTREALYALVDKSLVIVDGCRYRMLDTILEYGRERLSETGRLHSARVAHAACFLELAERAEPELRGAGQLPWIARLTAEHDNLLAALRFAGDTGDADTAVRLGAALGMFWTVRGEHAGSVRHLATVWGLAEGAAERDRLRATAGYLLNAVFAGELADVRTVVGPPPHTHDPTAAFVRALLALGTEEAEVGLSALEPHLGHPDAWTRGMLWFACSLLHGAAGATREGRRSIAQAVTAFREAGERWALSIALMSLASARITAGDAAEACRMLTEAERLAEDLGAHDGQRVWLAMVRVHAGDITVAHAELREVVRQAHSTHQVALARVVLADLARQDDDLAEAERQLALADRGSLIDTPERLLYLGCAGHLATATGELDVAARHLDTARHLAATMPDMPMLAHLAVALADLRHRQGDAYAAAELLGAAHALRGGPNPHHPDVARLLGELHAHTAAYERGRALKPGRALARVQLG</sequence>
<dbReference type="SUPFAM" id="SSF48452">
    <property type="entry name" value="TPR-like"/>
    <property type="match status" value="1"/>
</dbReference>
<dbReference type="InterPro" id="IPR001867">
    <property type="entry name" value="OmpR/PhoB-type_DNA-bd"/>
</dbReference>
<dbReference type="SMART" id="SM00862">
    <property type="entry name" value="Trans_reg_C"/>
    <property type="match status" value="1"/>
</dbReference>
<dbReference type="GO" id="GO:0006355">
    <property type="term" value="P:regulation of DNA-templated transcription"/>
    <property type="evidence" value="ECO:0007669"/>
    <property type="project" value="InterPro"/>
</dbReference>
<dbReference type="STRING" id="1075402.AN216_09600"/>
<dbReference type="InterPro" id="IPR005158">
    <property type="entry name" value="BTAD"/>
</dbReference>
<accession>A0A1E7KIX7</accession>
<dbReference type="AlphaFoldDB" id="A0A1E7KIX7"/>
<dbReference type="Gene3D" id="3.40.50.300">
    <property type="entry name" value="P-loop containing nucleotide triphosphate hydrolases"/>
    <property type="match status" value="1"/>
</dbReference>
<dbReference type="RefSeq" id="WP_070196212.1">
    <property type="nucleotide sequence ID" value="NZ_LJGU01000115.1"/>
</dbReference>
<keyword evidence="2" id="KW-0902">Two-component regulatory system</keyword>
<keyword evidence="5" id="KW-0175">Coiled coil</keyword>
<dbReference type="OrthoDB" id="499349at2"/>
<comment type="similarity">
    <text evidence="1">Belongs to the AfsR/DnrI/RedD regulatory family.</text>
</comment>
<evidence type="ECO:0000313" key="7">
    <source>
        <dbReference type="EMBL" id="OEV03890.1"/>
    </source>
</evidence>
<dbReference type="SUPFAM" id="SSF52540">
    <property type="entry name" value="P-loop containing nucleoside triphosphate hydrolases"/>
    <property type="match status" value="1"/>
</dbReference>
<name>A0A1E7KIX7_9ACTN</name>
<dbReference type="InterPro" id="IPR036388">
    <property type="entry name" value="WH-like_DNA-bd_sf"/>
</dbReference>
<gene>
    <name evidence="7" type="ORF">AN216_09600</name>
</gene>
<feature type="DNA-binding region" description="OmpR/PhoB-type" evidence="4">
    <location>
        <begin position="1"/>
        <end position="90"/>
    </location>
</feature>
<evidence type="ECO:0000256" key="1">
    <source>
        <dbReference type="ARBA" id="ARBA00005820"/>
    </source>
</evidence>
<organism evidence="7 8">
    <name type="scientific">Streptomyces oceani</name>
    <dbReference type="NCBI Taxonomy" id="1075402"/>
    <lineage>
        <taxon>Bacteria</taxon>
        <taxon>Bacillati</taxon>
        <taxon>Actinomycetota</taxon>
        <taxon>Actinomycetes</taxon>
        <taxon>Kitasatosporales</taxon>
        <taxon>Streptomycetaceae</taxon>
        <taxon>Streptomyces</taxon>
    </lineage>
</organism>
<dbReference type="PANTHER" id="PTHR47691:SF3">
    <property type="entry name" value="HTH-TYPE TRANSCRIPTIONAL REGULATOR RV0890C-RELATED"/>
    <property type="match status" value="1"/>
</dbReference>
<keyword evidence="8" id="KW-1185">Reference proteome</keyword>
<feature type="domain" description="OmpR/PhoB-type" evidence="6">
    <location>
        <begin position="1"/>
        <end position="90"/>
    </location>
</feature>
<evidence type="ECO:0000256" key="2">
    <source>
        <dbReference type="ARBA" id="ARBA00023012"/>
    </source>
</evidence>
<dbReference type="GO" id="GO:0000160">
    <property type="term" value="P:phosphorelay signal transduction system"/>
    <property type="evidence" value="ECO:0007669"/>
    <property type="project" value="UniProtKB-KW"/>
</dbReference>
<dbReference type="GO" id="GO:0016887">
    <property type="term" value="F:ATP hydrolysis activity"/>
    <property type="evidence" value="ECO:0007669"/>
    <property type="project" value="InterPro"/>
</dbReference>
<protein>
    <recommendedName>
        <fullName evidence="6">OmpR/PhoB-type domain-containing protein</fullName>
    </recommendedName>
</protein>
<dbReference type="InterPro" id="IPR049945">
    <property type="entry name" value="AAA_22"/>
</dbReference>
<dbReference type="Pfam" id="PF00486">
    <property type="entry name" value="Trans_reg_C"/>
    <property type="match status" value="1"/>
</dbReference>
<evidence type="ECO:0000259" key="6">
    <source>
        <dbReference type="PROSITE" id="PS51755"/>
    </source>
</evidence>
<evidence type="ECO:0000256" key="4">
    <source>
        <dbReference type="PROSITE-ProRule" id="PRU01091"/>
    </source>
</evidence>
<dbReference type="CDD" id="cd15831">
    <property type="entry name" value="BTAD"/>
    <property type="match status" value="1"/>
</dbReference>
<evidence type="ECO:0000313" key="8">
    <source>
        <dbReference type="Proteomes" id="UP000176101"/>
    </source>
</evidence>
<dbReference type="PROSITE" id="PS51755">
    <property type="entry name" value="OMPR_PHOB"/>
    <property type="match status" value="1"/>
</dbReference>
<dbReference type="InterPro" id="IPR016032">
    <property type="entry name" value="Sig_transdc_resp-reg_C-effctor"/>
</dbReference>
<dbReference type="Gene3D" id="1.25.40.10">
    <property type="entry name" value="Tetratricopeptide repeat domain"/>
    <property type="match status" value="2"/>
</dbReference>
<evidence type="ECO:0000256" key="5">
    <source>
        <dbReference type="SAM" id="Coils"/>
    </source>
</evidence>
<dbReference type="PRINTS" id="PR00364">
    <property type="entry name" value="DISEASERSIST"/>
</dbReference>
<dbReference type="Proteomes" id="UP000176101">
    <property type="component" value="Unassembled WGS sequence"/>
</dbReference>
<dbReference type="InterPro" id="IPR027417">
    <property type="entry name" value="P-loop_NTPase"/>
</dbReference>
<reference evidence="7 8" key="1">
    <citation type="journal article" date="2016" name="Front. Microbiol.">
        <title>Comparative Genomics Analysis of Streptomyces Species Reveals Their Adaptation to the Marine Environment and Their Diversity at the Genomic Level.</title>
        <authorList>
            <person name="Tian X."/>
            <person name="Zhang Z."/>
            <person name="Yang T."/>
            <person name="Chen M."/>
            <person name="Li J."/>
            <person name="Chen F."/>
            <person name="Yang J."/>
            <person name="Li W."/>
            <person name="Zhang B."/>
            <person name="Zhang Z."/>
            <person name="Wu J."/>
            <person name="Zhang C."/>
            <person name="Long L."/>
            <person name="Xiao J."/>
        </authorList>
    </citation>
    <scope>NUCLEOTIDE SEQUENCE [LARGE SCALE GENOMIC DNA]</scope>
    <source>
        <strain evidence="7 8">SCSIO 02100</strain>
    </source>
</reference>
<dbReference type="PATRIC" id="fig|1075402.3.peg.5315"/>
<dbReference type="SMART" id="SM01043">
    <property type="entry name" value="BTAD"/>
    <property type="match status" value="1"/>
</dbReference>
<proteinExistence type="inferred from homology"/>
<dbReference type="Gene3D" id="1.10.10.10">
    <property type="entry name" value="Winged helix-like DNA-binding domain superfamily/Winged helix DNA-binding domain"/>
    <property type="match status" value="1"/>
</dbReference>
<keyword evidence="3 4" id="KW-0238">DNA-binding</keyword>
<comment type="caution">
    <text evidence="7">The sequence shown here is derived from an EMBL/GenBank/DDBJ whole genome shotgun (WGS) entry which is preliminary data.</text>
</comment>
<dbReference type="InterPro" id="IPR011990">
    <property type="entry name" value="TPR-like_helical_dom_sf"/>
</dbReference>
<dbReference type="EMBL" id="LJGU01000115">
    <property type="protein sequence ID" value="OEV03890.1"/>
    <property type="molecule type" value="Genomic_DNA"/>
</dbReference>
<dbReference type="SUPFAM" id="SSF46894">
    <property type="entry name" value="C-terminal effector domain of the bipartite response regulators"/>
    <property type="match status" value="1"/>
</dbReference>
<dbReference type="Pfam" id="PF03704">
    <property type="entry name" value="BTAD"/>
    <property type="match status" value="1"/>
</dbReference>
<dbReference type="GO" id="GO:0003677">
    <property type="term" value="F:DNA binding"/>
    <property type="evidence" value="ECO:0007669"/>
    <property type="project" value="UniProtKB-UniRule"/>
</dbReference>
<evidence type="ECO:0000256" key="3">
    <source>
        <dbReference type="ARBA" id="ARBA00023125"/>
    </source>
</evidence>
<dbReference type="PANTHER" id="PTHR47691">
    <property type="entry name" value="REGULATOR-RELATED"/>
    <property type="match status" value="1"/>
</dbReference>